<evidence type="ECO:0000256" key="4">
    <source>
        <dbReference type="ARBA" id="ARBA00022692"/>
    </source>
</evidence>
<dbReference type="Gene3D" id="1.10.3860.10">
    <property type="entry name" value="Sodium:dicarboxylate symporter"/>
    <property type="match status" value="1"/>
</dbReference>
<reference evidence="8 9" key="1">
    <citation type="submission" date="2020-06" db="EMBL/GenBank/DDBJ databases">
        <authorList>
            <person name="Kim S.-J."/>
            <person name="Park S.-J."/>
        </authorList>
    </citation>
    <scope>NUCLEOTIDE SEQUENCE [LARGE SCALE GENOMIC DNA]</scope>
    <source>
        <strain evidence="8 9">SW-151</strain>
    </source>
</reference>
<dbReference type="Proteomes" id="UP000652427">
    <property type="component" value="Unassembled WGS sequence"/>
</dbReference>
<dbReference type="PRINTS" id="PR00173">
    <property type="entry name" value="EDTRNSPORT"/>
</dbReference>
<evidence type="ECO:0000256" key="1">
    <source>
        <dbReference type="ARBA" id="ARBA00004651"/>
    </source>
</evidence>
<keyword evidence="2" id="KW-0813">Transport</keyword>
<evidence type="ECO:0000256" key="3">
    <source>
        <dbReference type="ARBA" id="ARBA00022475"/>
    </source>
</evidence>
<feature type="transmembrane region" description="Helical" evidence="7">
    <location>
        <begin position="323"/>
        <end position="343"/>
    </location>
</feature>
<evidence type="ECO:0000256" key="6">
    <source>
        <dbReference type="ARBA" id="ARBA00023136"/>
    </source>
</evidence>
<dbReference type="EMBL" id="JABWMH010000001">
    <property type="protein sequence ID" value="NVD27152.1"/>
    <property type="molecule type" value="Genomic_DNA"/>
</dbReference>
<evidence type="ECO:0000256" key="5">
    <source>
        <dbReference type="ARBA" id="ARBA00022989"/>
    </source>
</evidence>
<evidence type="ECO:0000256" key="2">
    <source>
        <dbReference type="ARBA" id="ARBA00022448"/>
    </source>
</evidence>
<feature type="transmembrane region" description="Helical" evidence="7">
    <location>
        <begin position="349"/>
        <end position="375"/>
    </location>
</feature>
<proteinExistence type="predicted"/>
<dbReference type="PANTHER" id="PTHR42865">
    <property type="entry name" value="PROTON/GLUTAMATE-ASPARTATE SYMPORTER"/>
    <property type="match status" value="1"/>
</dbReference>
<dbReference type="RefSeq" id="WP_176278630.1">
    <property type="nucleotide sequence ID" value="NZ_JABWMH010000001.1"/>
</dbReference>
<keyword evidence="3" id="KW-1003">Cell membrane</keyword>
<dbReference type="InterPro" id="IPR001991">
    <property type="entry name" value="Na-dicarboxylate_symporter"/>
</dbReference>
<gene>
    <name evidence="8" type="ORF">HUO14_04405</name>
</gene>
<comment type="subcellular location">
    <subcellularLocation>
        <location evidence="1">Cell membrane</location>
        <topology evidence="1">Multi-pass membrane protein</topology>
    </subcellularLocation>
</comment>
<protein>
    <submittedName>
        <fullName evidence="8">Dicarboxylate/amino acid:cation symporter</fullName>
    </submittedName>
</protein>
<dbReference type="Pfam" id="PF00375">
    <property type="entry name" value="SDF"/>
    <property type="match status" value="1"/>
</dbReference>
<comment type="caution">
    <text evidence="8">The sequence shown here is derived from an EMBL/GenBank/DDBJ whole genome shotgun (WGS) entry which is preliminary data.</text>
</comment>
<feature type="transmembrane region" description="Helical" evidence="7">
    <location>
        <begin position="291"/>
        <end position="316"/>
    </location>
</feature>
<sequence>MKKALIILLALVFGILVGLFFGPRSPLLVEAADVVGNMWLNALRMTVIPLVFTLLIVGIGKAASMARAGRMTARAIFFMIFILWCSSAMAALVTPALLELFPLNIDAAAALRSALGDAAPPGDVPPFSEFLRALIPTNAIAAAAEDAVLPLMIFALAFAFAITRLPDSQRTMLDQFFNSIANALLILIQWVLALAPLGVFALALGVGANAGLAAFGALLHYVLIVSSVGAVVWIFSYILTFVGGKRSPVAFFKASAPAQAVAISTQSSLASLPAMVSGVKAMGVGDRSADVVLPIAVALFRATGPCMNLAVAIYVAHLMGIELSLGILAIGVVVAAITTMGAVSLPGSISFITSIAPICIAMGIPIEPLVLLLAIETFPDIMRTVANVSADMSVTATLARSEGDMT</sequence>
<keyword evidence="9" id="KW-1185">Reference proteome</keyword>
<keyword evidence="5 7" id="KW-1133">Transmembrane helix</keyword>
<dbReference type="InterPro" id="IPR036458">
    <property type="entry name" value="Na:dicarbo_symporter_sf"/>
</dbReference>
<accession>A0ABX2N0A7</accession>
<name>A0ABX2N0A7_9SPHN</name>
<feature type="transmembrane region" description="Helical" evidence="7">
    <location>
        <begin position="218"/>
        <end position="239"/>
    </location>
</feature>
<keyword evidence="6 7" id="KW-0472">Membrane</keyword>
<keyword evidence="4 7" id="KW-0812">Transmembrane</keyword>
<organism evidence="8 9">
    <name type="scientific">Parasphingorhabdus flavimaris</name>
    <dbReference type="NCBI Taxonomy" id="266812"/>
    <lineage>
        <taxon>Bacteria</taxon>
        <taxon>Pseudomonadati</taxon>
        <taxon>Pseudomonadota</taxon>
        <taxon>Alphaproteobacteria</taxon>
        <taxon>Sphingomonadales</taxon>
        <taxon>Sphingomonadaceae</taxon>
        <taxon>Parasphingorhabdus</taxon>
    </lineage>
</organism>
<feature type="transmembrane region" description="Helical" evidence="7">
    <location>
        <begin position="75"/>
        <end position="98"/>
    </location>
</feature>
<feature type="transmembrane region" description="Helical" evidence="7">
    <location>
        <begin position="139"/>
        <end position="162"/>
    </location>
</feature>
<evidence type="ECO:0000256" key="7">
    <source>
        <dbReference type="SAM" id="Phobius"/>
    </source>
</evidence>
<dbReference type="PANTHER" id="PTHR42865:SF7">
    <property type="entry name" value="PROTON_GLUTAMATE-ASPARTATE SYMPORTER"/>
    <property type="match status" value="1"/>
</dbReference>
<evidence type="ECO:0000313" key="8">
    <source>
        <dbReference type="EMBL" id="NVD27152.1"/>
    </source>
</evidence>
<feature type="transmembrane region" description="Helical" evidence="7">
    <location>
        <begin position="183"/>
        <end position="206"/>
    </location>
</feature>
<feature type="transmembrane region" description="Helical" evidence="7">
    <location>
        <begin position="260"/>
        <end position="279"/>
    </location>
</feature>
<feature type="transmembrane region" description="Helical" evidence="7">
    <location>
        <begin position="41"/>
        <end position="63"/>
    </location>
</feature>
<dbReference type="SUPFAM" id="SSF118215">
    <property type="entry name" value="Proton glutamate symport protein"/>
    <property type="match status" value="1"/>
</dbReference>
<evidence type="ECO:0000313" key="9">
    <source>
        <dbReference type="Proteomes" id="UP000652427"/>
    </source>
</evidence>